<protein>
    <submittedName>
        <fullName evidence="1">Uncharacterized protein</fullName>
    </submittedName>
</protein>
<reference evidence="2" key="1">
    <citation type="submission" date="2009-12" db="EMBL/GenBank/DDBJ databases">
        <title>Complete sequence of Treponema azotonutricium strain ZAS-9.</title>
        <authorList>
            <person name="Tetu S.G."/>
            <person name="Matson E."/>
            <person name="Ren Q."/>
            <person name="Seshadri R."/>
            <person name="Elbourne L."/>
            <person name="Hassan K.A."/>
            <person name="Durkin A."/>
            <person name="Radune D."/>
            <person name="Mohamoud Y."/>
            <person name="Shay R."/>
            <person name="Jin S."/>
            <person name="Zhang X."/>
            <person name="Lucey K."/>
            <person name="Ballor N.R."/>
            <person name="Ottesen E."/>
            <person name="Rosenthal R."/>
            <person name="Allen A."/>
            <person name="Leadbetter J.R."/>
            <person name="Paulsen I.T."/>
        </authorList>
    </citation>
    <scope>NUCLEOTIDE SEQUENCE [LARGE SCALE GENOMIC DNA]</scope>
    <source>
        <strain evidence="2">ATCC BAA-888 / DSM 13862 / ZAS-9</strain>
    </source>
</reference>
<accession>F5YFU6</accession>
<keyword evidence="2" id="KW-1185">Reference proteome</keyword>
<dbReference type="Proteomes" id="UP000009222">
    <property type="component" value="Chromosome"/>
</dbReference>
<gene>
    <name evidence="1" type="ordered locus">TREAZ_2421</name>
</gene>
<dbReference type="HOGENOM" id="CLU_3318651_0_0_12"/>
<reference evidence="1 2" key="2">
    <citation type="journal article" date="2011" name="ISME J.">
        <title>RNA-seq reveals cooperative metabolic interactions between two termite-gut spirochete species in co-culture.</title>
        <authorList>
            <person name="Rosenthal A.Z."/>
            <person name="Matson E.G."/>
            <person name="Eldar A."/>
            <person name="Leadbetter J.R."/>
        </authorList>
    </citation>
    <scope>NUCLEOTIDE SEQUENCE [LARGE SCALE GENOMIC DNA]</scope>
    <source>
        <strain evidence="2">ATCC BAA-888 / DSM 13862 / ZAS-9</strain>
    </source>
</reference>
<dbReference type="STRING" id="545695.TREAZ_2421"/>
<dbReference type="KEGG" id="taz:TREAZ_2421"/>
<sequence>MEMYSFMKDAARLDNIEFREKSMCPIFRDTTSLTRSPEE</sequence>
<dbReference type="EMBL" id="CP001841">
    <property type="protein sequence ID" value="AEF81662.1"/>
    <property type="molecule type" value="Genomic_DNA"/>
</dbReference>
<proteinExistence type="predicted"/>
<dbReference type="AlphaFoldDB" id="F5YFU6"/>
<organism evidence="1 2">
    <name type="scientific">Leadbettera azotonutricia (strain ATCC BAA-888 / DSM 13862 / ZAS-9)</name>
    <name type="common">Treponema azotonutricium</name>
    <dbReference type="NCBI Taxonomy" id="545695"/>
    <lineage>
        <taxon>Bacteria</taxon>
        <taxon>Pseudomonadati</taxon>
        <taxon>Spirochaetota</taxon>
        <taxon>Spirochaetia</taxon>
        <taxon>Spirochaetales</taxon>
        <taxon>Breznakiellaceae</taxon>
        <taxon>Leadbettera</taxon>
    </lineage>
</organism>
<name>F5YFU6_LEAAZ</name>
<evidence type="ECO:0000313" key="2">
    <source>
        <dbReference type="Proteomes" id="UP000009222"/>
    </source>
</evidence>
<dbReference type="InParanoid" id="F5YFU6"/>
<evidence type="ECO:0000313" key="1">
    <source>
        <dbReference type="EMBL" id="AEF81662.1"/>
    </source>
</evidence>